<accession>A0ABS4PYI6</accession>
<dbReference type="EMBL" id="JAGGMS010000001">
    <property type="protein sequence ID" value="MBP2184486.1"/>
    <property type="molecule type" value="Genomic_DNA"/>
</dbReference>
<evidence type="ECO:0000259" key="1">
    <source>
        <dbReference type="Pfam" id="PF01965"/>
    </source>
</evidence>
<evidence type="ECO:0000313" key="2">
    <source>
        <dbReference type="EMBL" id="MBP2184486.1"/>
    </source>
</evidence>
<organism evidence="2 3">
    <name type="scientific">Amycolatopsis magusensis</name>
    <dbReference type="NCBI Taxonomy" id="882444"/>
    <lineage>
        <taxon>Bacteria</taxon>
        <taxon>Bacillati</taxon>
        <taxon>Actinomycetota</taxon>
        <taxon>Actinomycetes</taxon>
        <taxon>Pseudonocardiales</taxon>
        <taxon>Pseudonocardiaceae</taxon>
        <taxon>Amycolatopsis</taxon>
    </lineage>
</organism>
<evidence type="ECO:0000313" key="3">
    <source>
        <dbReference type="Proteomes" id="UP000741013"/>
    </source>
</evidence>
<dbReference type="InterPro" id="IPR002818">
    <property type="entry name" value="DJ-1/PfpI"/>
</dbReference>
<reference evidence="2 3" key="1">
    <citation type="submission" date="2021-03" db="EMBL/GenBank/DDBJ databases">
        <title>Sequencing the genomes of 1000 actinobacteria strains.</title>
        <authorList>
            <person name="Klenk H.-P."/>
        </authorList>
    </citation>
    <scope>NUCLEOTIDE SEQUENCE [LARGE SCALE GENOMIC DNA]</scope>
    <source>
        <strain evidence="2 3">DSM 45510</strain>
    </source>
</reference>
<dbReference type="InterPro" id="IPR052158">
    <property type="entry name" value="INH-QAR"/>
</dbReference>
<dbReference type="SUPFAM" id="SSF52317">
    <property type="entry name" value="Class I glutamine amidotransferase-like"/>
    <property type="match status" value="1"/>
</dbReference>
<protein>
    <submittedName>
        <fullName evidence="2">Transcriptional regulator GlxA family with amidase domain</fullName>
    </submittedName>
</protein>
<sequence>MTRVDVLVFDGVDDLDVVAPYEVLDLAKRMGAGISAAVVALDGDGVTTQGGLRLGTTAKWAPDGATVLLVPGGGYAAKDGAGVHAELRSGALPEALRAAIRPDQVFASVCTGAFLLAAAGLVSGRPCTTHHRAAADLERAGGRYRAERVVDDGDLVTSGGITSGLDLGLHLVERFAGAEYATSVAKALEYERRTA</sequence>
<dbReference type="Pfam" id="PF01965">
    <property type="entry name" value="DJ-1_PfpI"/>
    <property type="match status" value="1"/>
</dbReference>
<proteinExistence type="predicted"/>
<comment type="caution">
    <text evidence="2">The sequence shown here is derived from an EMBL/GenBank/DDBJ whole genome shotgun (WGS) entry which is preliminary data.</text>
</comment>
<gene>
    <name evidence="2" type="ORF">JOM49_006012</name>
</gene>
<dbReference type="RefSeq" id="WP_308158922.1">
    <property type="nucleotide sequence ID" value="NZ_JAGGMS010000001.1"/>
</dbReference>
<dbReference type="InterPro" id="IPR029062">
    <property type="entry name" value="Class_I_gatase-like"/>
</dbReference>
<keyword evidence="3" id="KW-1185">Reference proteome</keyword>
<dbReference type="Proteomes" id="UP000741013">
    <property type="component" value="Unassembled WGS sequence"/>
</dbReference>
<dbReference type="PANTHER" id="PTHR43130">
    <property type="entry name" value="ARAC-FAMILY TRANSCRIPTIONAL REGULATOR"/>
    <property type="match status" value="1"/>
</dbReference>
<dbReference type="CDD" id="cd03139">
    <property type="entry name" value="GATase1_PfpI_2"/>
    <property type="match status" value="1"/>
</dbReference>
<feature type="domain" description="DJ-1/PfpI" evidence="1">
    <location>
        <begin position="3"/>
        <end position="173"/>
    </location>
</feature>
<name>A0ABS4PYI6_9PSEU</name>
<dbReference type="PANTHER" id="PTHR43130:SF3">
    <property type="entry name" value="HTH-TYPE TRANSCRIPTIONAL REGULATOR RV1931C"/>
    <property type="match status" value="1"/>
</dbReference>
<dbReference type="Gene3D" id="3.40.50.880">
    <property type="match status" value="1"/>
</dbReference>